<dbReference type="SUPFAM" id="SSF53474">
    <property type="entry name" value="alpha/beta-Hydrolases"/>
    <property type="match status" value="1"/>
</dbReference>
<evidence type="ECO:0000313" key="5">
    <source>
        <dbReference type="Proteomes" id="UP000439591"/>
    </source>
</evidence>
<name>A0A5S9PXW7_9GAMM</name>
<accession>A0A5S9PXW7</accession>
<feature type="domain" description="AB hydrolase-1" evidence="1">
    <location>
        <begin position="40"/>
        <end position="279"/>
    </location>
</feature>
<keyword evidence="4" id="KW-1185">Reference proteome</keyword>
<dbReference type="Gene3D" id="3.40.50.1820">
    <property type="entry name" value="alpha/beta hydrolase"/>
    <property type="match status" value="1"/>
</dbReference>
<organism evidence="3 5">
    <name type="scientific">Zhongshania aliphaticivorans</name>
    <dbReference type="NCBI Taxonomy" id="1470434"/>
    <lineage>
        <taxon>Bacteria</taxon>
        <taxon>Pseudomonadati</taxon>
        <taxon>Pseudomonadota</taxon>
        <taxon>Gammaproteobacteria</taxon>
        <taxon>Cellvibrionales</taxon>
        <taxon>Spongiibacteraceae</taxon>
        <taxon>Zhongshania</taxon>
    </lineage>
</organism>
<dbReference type="PRINTS" id="PR00412">
    <property type="entry name" value="EPOXHYDRLASE"/>
</dbReference>
<dbReference type="GO" id="GO:0102296">
    <property type="term" value="F:4,5-9,10-diseco-3-hydroxy-5,9,17-trioxoandrosta-1(10),2-diene-4-oate hydrolase activity"/>
    <property type="evidence" value="ECO:0007669"/>
    <property type="project" value="UniProtKB-EC"/>
</dbReference>
<dbReference type="Proteomes" id="UP000439591">
    <property type="component" value="Unassembled WGS sequence"/>
</dbReference>
<dbReference type="PANTHER" id="PTHR46438">
    <property type="entry name" value="ALPHA/BETA-HYDROLASES SUPERFAMILY PROTEIN"/>
    <property type="match status" value="1"/>
</dbReference>
<dbReference type="PRINTS" id="PR00111">
    <property type="entry name" value="ABHYDROLASE"/>
</dbReference>
<dbReference type="InterPro" id="IPR000639">
    <property type="entry name" value="Epox_hydrolase-like"/>
</dbReference>
<dbReference type="InterPro" id="IPR000073">
    <property type="entry name" value="AB_hydrolase_1"/>
</dbReference>
<dbReference type="PANTHER" id="PTHR46438:SF11">
    <property type="entry name" value="LIPASE-RELATED"/>
    <property type="match status" value="1"/>
</dbReference>
<dbReference type="EMBL" id="CACSIK010000001">
    <property type="protein sequence ID" value="CAA0092188.1"/>
    <property type="molecule type" value="Genomic_DNA"/>
</dbReference>
<reference evidence="4 5" key="1">
    <citation type="submission" date="2019-11" db="EMBL/GenBank/DDBJ databases">
        <authorList>
            <person name="Holert J."/>
        </authorList>
    </citation>
    <scope>NUCLEOTIDE SEQUENCE [LARGE SCALE GENOMIC DNA]</scope>
    <source>
        <strain evidence="3">BC3_2A</strain>
        <strain evidence="2">SB11_1A</strain>
    </source>
</reference>
<dbReference type="InterPro" id="IPR029058">
    <property type="entry name" value="AB_hydrolase_fold"/>
</dbReference>
<dbReference type="AlphaFoldDB" id="A0A5S9PXW7"/>
<dbReference type="Proteomes" id="UP000435877">
    <property type="component" value="Unassembled WGS sequence"/>
</dbReference>
<dbReference type="Pfam" id="PF00561">
    <property type="entry name" value="Abhydrolase_1"/>
    <property type="match status" value="1"/>
</dbReference>
<dbReference type="EC" id="3.7.1.17" evidence="3"/>
<protein>
    <submittedName>
        <fullName evidence="3">4,5:9,10-diseco-3-hydroxy-5,9,17-trioxoandrosta-1 (10),2-diene-4-oate hydrolase</fullName>
        <ecNumber evidence="3">3.7.1.17</ecNumber>
    </submittedName>
</protein>
<proteinExistence type="predicted"/>
<gene>
    <name evidence="3" type="primary">hsaD_2</name>
    <name evidence="2" type="ORF">IHBHHGIJ_02259</name>
    <name evidence="3" type="ORF">KFEGEMFD_02446</name>
</gene>
<sequence length="296" mass="32490">MPCAVARDRPMTINKLALTSRIVEFDDRSIHLTECGEGFPVLMLHGGGAGASGMSNYSRNVEALAQHFRVLVPDMQGYGRSSKGVDRADPFGDLSSAMLGLLDALDIPTAHVVGNSLGGACALRMALDCPERVTSLVLMGPGGVNTTRSVPTPGLRLLLNYYKGSGPSKEKLERFIRDYLVYDGSLVPDEVIERRYQDSLDPEVVASPPLQGPKGIPNFKKYDFTRDSRLQRCETPCLVLWGAEDKVNRPSGGQALQKRMPNCDLYLFSNTGHWVQWERAVEFNACTIGFLQSHTL</sequence>
<dbReference type="EMBL" id="CACSIM010000004">
    <property type="protein sequence ID" value="CAA0109330.1"/>
    <property type="molecule type" value="Genomic_DNA"/>
</dbReference>
<evidence type="ECO:0000313" key="4">
    <source>
        <dbReference type="Proteomes" id="UP000435877"/>
    </source>
</evidence>
<keyword evidence="3" id="KW-0378">Hydrolase</keyword>
<evidence type="ECO:0000259" key="1">
    <source>
        <dbReference type="Pfam" id="PF00561"/>
    </source>
</evidence>
<evidence type="ECO:0000313" key="2">
    <source>
        <dbReference type="EMBL" id="CAA0092188.1"/>
    </source>
</evidence>
<evidence type="ECO:0000313" key="3">
    <source>
        <dbReference type="EMBL" id="CAA0109330.1"/>
    </source>
</evidence>